<feature type="domain" description="RNA polymerase sigma-70 region 4" evidence="1">
    <location>
        <begin position="49"/>
        <end position="83"/>
    </location>
</feature>
<evidence type="ECO:0000313" key="2">
    <source>
        <dbReference type="EMBL" id="TKA12088.1"/>
    </source>
</evidence>
<dbReference type="EMBL" id="SUMC01000005">
    <property type="protein sequence ID" value="TKA12088.1"/>
    <property type="molecule type" value="Genomic_DNA"/>
</dbReference>
<dbReference type="Pfam" id="PF04545">
    <property type="entry name" value="Sigma70_r4"/>
    <property type="match status" value="1"/>
</dbReference>
<dbReference type="Proteomes" id="UP000305778">
    <property type="component" value="Unassembled WGS sequence"/>
</dbReference>
<gene>
    <name evidence="2" type="ORF">FCI23_07215</name>
</gene>
<dbReference type="InterPro" id="IPR007630">
    <property type="entry name" value="RNA_pol_sigma70_r4"/>
</dbReference>
<evidence type="ECO:0000259" key="1">
    <source>
        <dbReference type="Pfam" id="PF04545"/>
    </source>
</evidence>
<dbReference type="SUPFAM" id="SSF88659">
    <property type="entry name" value="Sigma3 and sigma4 domains of RNA polymerase sigma factors"/>
    <property type="match status" value="1"/>
</dbReference>
<organism evidence="2 3">
    <name type="scientific">Actinacidiphila oryziradicis</name>
    <dbReference type="NCBI Taxonomy" id="2571141"/>
    <lineage>
        <taxon>Bacteria</taxon>
        <taxon>Bacillati</taxon>
        <taxon>Actinomycetota</taxon>
        <taxon>Actinomycetes</taxon>
        <taxon>Kitasatosporales</taxon>
        <taxon>Streptomycetaceae</taxon>
        <taxon>Actinacidiphila</taxon>
    </lineage>
</organism>
<reference evidence="2 3" key="1">
    <citation type="submission" date="2019-04" db="EMBL/GenBank/DDBJ databases">
        <title>Streptomyces oryziradicis sp. nov., a novel actinomycete isolated from rhizosphere soil of rice (Oryza sativa L.).</title>
        <authorList>
            <person name="Li C."/>
        </authorList>
    </citation>
    <scope>NUCLEOTIDE SEQUENCE [LARGE SCALE GENOMIC DNA]</scope>
    <source>
        <strain evidence="2 3">NEAU-C40</strain>
    </source>
</reference>
<accession>A0A4U0SRP4</accession>
<dbReference type="OrthoDB" id="4868674at2"/>
<name>A0A4U0SRP4_9ACTN</name>
<sequence length="98" mass="11584">MIYRHPQSAYVAGASMLELKRRFDVHEQTVRRQLIRRGVAIRPKNAFTDEQEREVVRLYVDRQQTLAEIALLFKVSAGAVRKMLIRRGVERRPQVRPR</sequence>
<protein>
    <recommendedName>
        <fullName evidence="1">RNA polymerase sigma-70 region 4 domain-containing protein</fullName>
    </recommendedName>
</protein>
<evidence type="ECO:0000313" key="3">
    <source>
        <dbReference type="Proteomes" id="UP000305778"/>
    </source>
</evidence>
<comment type="caution">
    <text evidence="2">The sequence shown here is derived from an EMBL/GenBank/DDBJ whole genome shotgun (WGS) entry which is preliminary data.</text>
</comment>
<dbReference type="AlphaFoldDB" id="A0A4U0SRP4"/>
<proteinExistence type="predicted"/>
<dbReference type="GO" id="GO:0006352">
    <property type="term" value="P:DNA-templated transcription initiation"/>
    <property type="evidence" value="ECO:0007669"/>
    <property type="project" value="InterPro"/>
</dbReference>
<keyword evidence="3" id="KW-1185">Reference proteome</keyword>
<dbReference type="GO" id="GO:0003700">
    <property type="term" value="F:DNA-binding transcription factor activity"/>
    <property type="evidence" value="ECO:0007669"/>
    <property type="project" value="InterPro"/>
</dbReference>
<dbReference type="InterPro" id="IPR013324">
    <property type="entry name" value="RNA_pol_sigma_r3/r4-like"/>
</dbReference>